<sequence>MSLPHPSHFLAAGQSAEVFRLEQGLVLKLFHDGVEAGIVEREYALMQTVQATGLPVAHAVEQREVGGRRGIVYVEMDGPDLLAYLRRHPWRWRWALDQMAQLQWEIQAQRLPLLRSRKALLAEDIEGATLSDRVRAAAVERLDQLVEGDSLSHGDLHPANLIVTSQGLAVIDWSRAARAAPPADVVRSEMLMRFGPGQAGGWWEERVRDAATRHYVDRYCTLADMAPEALAAWRPLVALAWMRHRGPARDEAFAAYVEAALTTAGLPSLAD</sequence>
<dbReference type="Proteomes" id="UP001595681">
    <property type="component" value="Unassembled WGS sequence"/>
</dbReference>
<dbReference type="RefSeq" id="WP_380798122.1">
    <property type="nucleotide sequence ID" value="NZ_JBHRVU010000005.1"/>
</dbReference>
<keyword evidence="3" id="KW-1185">Reference proteome</keyword>
<feature type="domain" description="Aminoglycoside phosphotransferase" evidence="1">
    <location>
        <begin position="10"/>
        <end position="191"/>
    </location>
</feature>
<evidence type="ECO:0000313" key="2">
    <source>
        <dbReference type="EMBL" id="MFC3443394.1"/>
    </source>
</evidence>
<name>A0ABV7NLU0_9SPHN</name>
<protein>
    <submittedName>
        <fullName evidence="2">Phosphotransferase family protein</fullName>
    </submittedName>
</protein>
<dbReference type="InterPro" id="IPR011009">
    <property type="entry name" value="Kinase-like_dom_sf"/>
</dbReference>
<evidence type="ECO:0000313" key="3">
    <source>
        <dbReference type="Proteomes" id="UP001595681"/>
    </source>
</evidence>
<dbReference type="Gene3D" id="3.90.1200.10">
    <property type="match status" value="1"/>
</dbReference>
<comment type="caution">
    <text evidence="2">The sequence shown here is derived from an EMBL/GenBank/DDBJ whole genome shotgun (WGS) entry which is preliminary data.</text>
</comment>
<dbReference type="InterPro" id="IPR002575">
    <property type="entry name" value="Aminoglycoside_PTrfase"/>
</dbReference>
<dbReference type="SUPFAM" id="SSF56112">
    <property type="entry name" value="Protein kinase-like (PK-like)"/>
    <property type="match status" value="1"/>
</dbReference>
<organism evidence="2 3">
    <name type="scientific">Sphingobium rhizovicinum</name>
    <dbReference type="NCBI Taxonomy" id="432308"/>
    <lineage>
        <taxon>Bacteria</taxon>
        <taxon>Pseudomonadati</taxon>
        <taxon>Pseudomonadota</taxon>
        <taxon>Alphaproteobacteria</taxon>
        <taxon>Sphingomonadales</taxon>
        <taxon>Sphingomonadaceae</taxon>
        <taxon>Sphingobium</taxon>
    </lineage>
</organism>
<reference evidence="3" key="1">
    <citation type="journal article" date="2019" name="Int. J. Syst. Evol. Microbiol.">
        <title>The Global Catalogue of Microorganisms (GCM) 10K type strain sequencing project: providing services to taxonomists for standard genome sequencing and annotation.</title>
        <authorList>
            <consortium name="The Broad Institute Genomics Platform"/>
            <consortium name="The Broad Institute Genome Sequencing Center for Infectious Disease"/>
            <person name="Wu L."/>
            <person name="Ma J."/>
        </authorList>
    </citation>
    <scope>NUCLEOTIDE SEQUENCE [LARGE SCALE GENOMIC DNA]</scope>
    <source>
        <strain evidence="3">CCM 7491</strain>
    </source>
</reference>
<dbReference type="Pfam" id="PF01636">
    <property type="entry name" value="APH"/>
    <property type="match status" value="1"/>
</dbReference>
<gene>
    <name evidence="2" type="ORF">ACFOKF_19760</name>
</gene>
<dbReference type="EMBL" id="JBHRVU010000005">
    <property type="protein sequence ID" value="MFC3443394.1"/>
    <property type="molecule type" value="Genomic_DNA"/>
</dbReference>
<evidence type="ECO:0000259" key="1">
    <source>
        <dbReference type="Pfam" id="PF01636"/>
    </source>
</evidence>
<proteinExistence type="predicted"/>
<accession>A0ABV7NLU0</accession>